<name>A0A382EA58_9ZZZZ</name>
<evidence type="ECO:0000313" key="2">
    <source>
        <dbReference type="EMBL" id="SVB47289.1"/>
    </source>
</evidence>
<evidence type="ECO:0008006" key="3">
    <source>
        <dbReference type="Google" id="ProtNLM"/>
    </source>
</evidence>
<organism evidence="2">
    <name type="scientific">marine metagenome</name>
    <dbReference type="NCBI Taxonomy" id="408172"/>
    <lineage>
        <taxon>unclassified sequences</taxon>
        <taxon>metagenomes</taxon>
        <taxon>ecological metagenomes</taxon>
    </lineage>
</organism>
<accession>A0A382EA58</accession>
<protein>
    <recommendedName>
        <fullName evidence="3">Glycosyltransferase RgtA/B/C/D-like domain-containing protein</fullName>
    </recommendedName>
</protein>
<sequence>MQTEHQNFLKISLIFIIILGFNYGVSFQQFLHYDWNNPRGLSDSTSYLAMSNGDYTISSGHRYRVIIPFLANIVRNLVQPLIPSEQLHWFGGVDAFSFYIINYFFSSLTGLFLYLFLVRLKFEPQLSLLGVFIFLGSRITI</sequence>
<keyword evidence="1" id="KW-0812">Transmembrane</keyword>
<feature type="non-terminal residue" evidence="2">
    <location>
        <position position="141"/>
    </location>
</feature>
<keyword evidence="1" id="KW-1133">Transmembrane helix</keyword>
<dbReference type="EMBL" id="UINC01043361">
    <property type="protein sequence ID" value="SVB47289.1"/>
    <property type="molecule type" value="Genomic_DNA"/>
</dbReference>
<feature type="transmembrane region" description="Helical" evidence="1">
    <location>
        <begin position="96"/>
        <end position="117"/>
    </location>
</feature>
<dbReference type="AlphaFoldDB" id="A0A382EA58"/>
<keyword evidence="1" id="KW-0472">Membrane</keyword>
<gene>
    <name evidence="2" type="ORF">METZ01_LOCUS200143</name>
</gene>
<feature type="transmembrane region" description="Helical" evidence="1">
    <location>
        <begin position="12"/>
        <end position="31"/>
    </location>
</feature>
<evidence type="ECO:0000256" key="1">
    <source>
        <dbReference type="SAM" id="Phobius"/>
    </source>
</evidence>
<proteinExistence type="predicted"/>
<reference evidence="2" key="1">
    <citation type="submission" date="2018-05" db="EMBL/GenBank/DDBJ databases">
        <authorList>
            <person name="Lanie J.A."/>
            <person name="Ng W.-L."/>
            <person name="Kazmierczak K.M."/>
            <person name="Andrzejewski T.M."/>
            <person name="Davidsen T.M."/>
            <person name="Wayne K.J."/>
            <person name="Tettelin H."/>
            <person name="Glass J.I."/>
            <person name="Rusch D."/>
            <person name="Podicherti R."/>
            <person name="Tsui H.-C.T."/>
            <person name="Winkler M.E."/>
        </authorList>
    </citation>
    <scope>NUCLEOTIDE SEQUENCE</scope>
</reference>